<evidence type="ECO:0000256" key="2">
    <source>
        <dbReference type="PROSITE-ProRule" id="PRU00117"/>
    </source>
</evidence>
<keyword evidence="1 2" id="KW-0694">RNA-binding</keyword>
<accession>A0A3M9L2D5</accession>
<dbReference type="NCBIfam" id="TIGR03665">
    <property type="entry name" value="arCOG04150"/>
    <property type="match status" value="1"/>
</dbReference>
<comment type="caution">
    <text evidence="4">The sequence shown here is derived from an EMBL/GenBank/DDBJ whole genome shotgun (WGS) entry which is preliminary data.</text>
</comment>
<dbReference type="Gene3D" id="3.30.1370.10">
    <property type="entry name" value="K Homology domain, type 1"/>
    <property type="match status" value="2"/>
</dbReference>
<sequence>MMTHLKIPKDRIGAIIGPKGQTKKFIEEKSSSQLNIDSENGSVEVIQGDDPVGTLRAIETIKAIGRGFNPEKTIPMLDDDLLMLEVIDLSKYASTNKEMTRLKGRIIGKGGKTREIAENLIGVKISIYGKTVSFIGYPEQIQIMRTAVEMLIEGANHGPVYSFLEKKHKELMQAQLDSY</sequence>
<dbReference type="PANTHER" id="PTHR12826">
    <property type="entry name" value="RIBONUCLEASE Y"/>
    <property type="match status" value="1"/>
</dbReference>
<dbReference type="PROSITE" id="PS50084">
    <property type="entry name" value="KH_TYPE_1"/>
    <property type="match status" value="1"/>
</dbReference>
<dbReference type="SUPFAM" id="SSF54791">
    <property type="entry name" value="Eukaryotic type KH-domain (KH-domain type I)"/>
    <property type="match status" value="2"/>
</dbReference>
<evidence type="ECO:0000313" key="5">
    <source>
        <dbReference type="Proteomes" id="UP000267921"/>
    </source>
</evidence>
<dbReference type="EMBL" id="RJJG01000009">
    <property type="protein sequence ID" value="RNI07319.1"/>
    <property type="molecule type" value="Genomic_DNA"/>
</dbReference>
<organism evidence="4 5">
    <name type="scientific">Methanohalophilus halophilus</name>
    <dbReference type="NCBI Taxonomy" id="2177"/>
    <lineage>
        <taxon>Archaea</taxon>
        <taxon>Methanobacteriati</taxon>
        <taxon>Methanobacteriota</taxon>
        <taxon>Stenosarchaea group</taxon>
        <taxon>Methanomicrobia</taxon>
        <taxon>Methanosarcinales</taxon>
        <taxon>Methanosarcinaceae</taxon>
        <taxon>Methanohalophilus</taxon>
    </lineage>
</organism>
<dbReference type="InterPro" id="IPR019964">
    <property type="entry name" value="KH_domain_protein_archaea"/>
</dbReference>
<dbReference type="PANTHER" id="PTHR12826:SF13">
    <property type="entry name" value="RNA-BINDING PROTEIN PNO1"/>
    <property type="match status" value="1"/>
</dbReference>
<dbReference type="InterPro" id="IPR004087">
    <property type="entry name" value="KH_dom"/>
</dbReference>
<evidence type="ECO:0000256" key="1">
    <source>
        <dbReference type="ARBA" id="ARBA00022884"/>
    </source>
</evidence>
<name>A0A3M9L2D5_9EURY</name>
<dbReference type="GO" id="GO:0003723">
    <property type="term" value="F:RNA binding"/>
    <property type="evidence" value="ECO:0007669"/>
    <property type="project" value="UniProtKB-UniRule"/>
</dbReference>
<protein>
    <submittedName>
        <fullName evidence="4">RNA-processing protein</fullName>
    </submittedName>
</protein>
<dbReference type="AlphaFoldDB" id="A0A3M9L2D5"/>
<dbReference type="Pfam" id="PF22891">
    <property type="entry name" value="KH_PNO1_2nd"/>
    <property type="match status" value="1"/>
</dbReference>
<reference evidence="4 5" key="1">
    <citation type="submission" date="2018-10" db="EMBL/GenBank/DDBJ databases">
        <title>Cultivation of a novel Methanohalophilus strain from Kebrit Deep of the Red Sea and a genomic comparison of members of the genus Methanohalophilus.</title>
        <authorList>
            <person name="Guan Y."/>
            <person name="Ngugi D.K."/>
            <person name="Stingl U."/>
        </authorList>
    </citation>
    <scope>NUCLEOTIDE SEQUENCE [LARGE SCALE GENOMIC DNA]</scope>
    <source>
        <strain evidence="4 5">DSM 3094</strain>
    </source>
</reference>
<dbReference type="InterPro" id="IPR036612">
    <property type="entry name" value="KH_dom_type_1_sf"/>
</dbReference>
<dbReference type="NCBIfam" id="NF010333">
    <property type="entry name" value="PRK13763.2-4"/>
    <property type="match status" value="1"/>
</dbReference>
<dbReference type="FunFam" id="3.30.1370.10:FF:000076">
    <property type="entry name" value="KH domain protein"/>
    <property type="match status" value="1"/>
</dbReference>
<feature type="domain" description="K Homology" evidence="3">
    <location>
        <begin position="1"/>
        <end position="66"/>
    </location>
</feature>
<dbReference type="InterPro" id="IPR004088">
    <property type="entry name" value="KH_dom_type_1"/>
</dbReference>
<dbReference type="SMART" id="SM00322">
    <property type="entry name" value="KH"/>
    <property type="match status" value="2"/>
</dbReference>
<feature type="domain" description="K Homology" evidence="3">
    <location>
        <begin position="83"/>
        <end position="153"/>
    </location>
</feature>
<dbReference type="Proteomes" id="UP000267921">
    <property type="component" value="Unassembled WGS sequence"/>
</dbReference>
<dbReference type="Pfam" id="PF00013">
    <property type="entry name" value="KH_1"/>
    <property type="match status" value="1"/>
</dbReference>
<evidence type="ECO:0000313" key="4">
    <source>
        <dbReference type="EMBL" id="RNI07319.1"/>
    </source>
</evidence>
<evidence type="ECO:0000259" key="3">
    <source>
        <dbReference type="SMART" id="SM00322"/>
    </source>
</evidence>
<dbReference type="InterPro" id="IPR055211">
    <property type="entry name" value="KH_PNO1_2nd"/>
</dbReference>
<proteinExistence type="predicted"/>
<gene>
    <name evidence="4" type="ORF">EFE40_10290</name>
</gene>